<organism evidence="2 3">
    <name type="scientific">Actinoallomurus oryzae</name>
    <dbReference type="NCBI Taxonomy" id="502180"/>
    <lineage>
        <taxon>Bacteria</taxon>
        <taxon>Bacillati</taxon>
        <taxon>Actinomycetota</taxon>
        <taxon>Actinomycetes</taxon>
        <taxon>Streptosporangiales</taxon>
        <taxon>Thermomonosporaceae</taxon>
        <taxon>Actinoallomurus</taxon>
    </lineage>
</organism>
<dbReference type="Proteomes" id="UP001500503">
    <property type="component" value="Unassembled WGS sequence"/>
</dbReference>
<feature type="transmembrane region" description="Helical" evidence="1">
    <location>
        <begin position="80"/>
        <end position="100"/>
    </location>
</feature>
<evidence type="ECO:0000256" key="1">
    <source>
        <dbReference type="SAM" id="Phobius"/>
    </source>
</evidence>
<comment type="caution">
    <text evidence="2">The sequence shown here is derived from an EMBL/GenBank/DDBJ whole genome shotgun (WGS) entry which is preliminary data.</text>
</comment>
<name>A0ABP8QQ80_9ACTN</name>
<feature type="transmembrane region" description="Helical" evidence="1">
    <location>
        <begin position="120"/>
        <end position="153"/>
    </location>
</feature>
<feature type="transmembrane region" description="Helical" evidence="1">
    <location>
        <begin position="430"/>
        <end position="453"/>
    </location>
</feature>
<dbReference type="EMBL" id="BAABHF010000039">
    <property type="protein sequence ID" value="GAA4506819.1"/>
    <property type="molecule type" value="Genomic_DNA"/>
</dbReference>
<evidence type="ECO:0000313" key="3">
    <source>
        <dbReference type="Proteomes" id="UP001500503"/>
    </source>
</evidence>
<feature type="transmembrane region" description="Helical" evidence="1">
    <location>
        <begin position="507"/>
        <end position="525"/>
    </location>
</feature>
<feature type="transmembrane region" description="Helical" evidence="1">
    <location>
        <begin position="297"/>
        <end position="315"/>
    </location>
</feature>
<feature type="transmembrane region" description="Helical" evidence="1">
    <location>
        <begin position="387"/>
        <end position="410"/>
    </location>
</feature>
<feature type="transmembrane region" description="Helical" evidence="1">
    <location>
        <begin position="20"/>
        <end position="38"/>
    </location>
</feature>
<keyword evidence="1" id="KW-0472">Membrane</keyword>
<proteinExistence type="predicted"/>
<keyword evidence="1" id="KW-0812">Transmembrane</keyword>
<sequence length="531" mass="55351">MNALAGTGLLTRLAFRRDRVVVPFWIYLLGITAIGTAYTSRAAFSTLAKRADFAASVNKNPSMLALYGPVQDASIGSVSLWKVGGIAAALVGVVSLFLTVRHTRGDEESGRLELVSAGVIGRYAALTAGLITVVTTELVLAVLVSIGLVALGLPTAGSIAFALGWFTIGLVFAAVAAVTAQLTTTSRTASGLAIAFLGLCYLIRAGGDVGGHDGPTWLLWLSPFGWMSHLRPYAGDDWWVIVLPVAFSAVCVAVAFALVGRRDIGAGLLPDRLGPAEAGAGLGGPLGLSWRLQRGSLFAWAAGFAVYGAAIGGVTENVEDMIGGSNGRDVLEKLGGGQGMVDAFTNAAMSLMALLASAYAVQAVLRLRSEETGRLAEPILATKVGRVGWALGHVLFAVVGPAVLMALEGVMVGLVHGLRSHDLGDQFPRIFWSAIVQLPAVWVIAGITVALFGFAPRLAVAAWGLLGVFLLLGELGPLLELKQWEMDLSPFTHVPKLPGAPMRTMPVVWLIAVAGLLTAAGLAAFRRRDLS</sequence>
<reference evidence="3" key="1">
    <citation type="journal article" date="2019" name="Int. J. Syst. Evol. Microbiol.">
        <title>The Global Catalogue of Microorganisms (GCM) 10K type strain sequencing project: providing services to taxonomists for standard genome sequencing and annotation.</title>
        <authorList>
            <consortium name="The Broad Institute Genomics Platform"/>
            <consortium name="The Broad Institute Genome Sequencing Center for Infectious Disease"/>
            <person name="Wu L."/>
            <person name="Ma J."/>
        </authorList>
    </citation>
    <scope>NUCLEOTIDE SEQUENCE [LARGE SCALE GENOMIC DNA]</scope>
    <source>
        <strain evidence="3">JCM 17933</strain>
    </source>
</reference>
<feature type="transmembrane region" description="Helical" evidence="1">
    <location>
        <begin position="460"/>
        <end position="479"/>
    </location>
</feature>
<evidence type="ECO:0000313" key="2">
    <source>
        <dbReference type="EMBL" id="GAA4506819.1"/>
    </source>
</evidence>
<feature type="transmembrane region" description="Helical" evidence="1">
    <location>
        <begin position="189"/>
        <end position="207"/>
    </location>
</feature>
<feature type="transmembrane region" description="Helical" evidence="1">
    <location>
        <begin position="238"/>
        <end position="259"/>
    </location>
</feature>
<dbReference type="RefSeq" id="WP_345470237.1">
    <property type="nucleotide sequence ID" value="NZ_BAABHF010000039.1"/>
</dbReference>
<keyword evidence="3" id="KW-1185">Reference proteome</keyword>
<protein>
    <submittedName>
        <fullName evidence="2">Exporter of polyketide antibiotics</fullName>
    </submittedName>
</protein>
<gene>
    <name evidence="2" type="ORF">GCM10023191_064470</name>
</gene>
<keyword evidence="1" id="KW-1133">Transmembrane helix</keyword>
<accession>A0ABP8QQ80</accession>
<feature type="transmembrane region" description="Helical" evidence="1">
    <location>
        <begin position="159"/>
        <end position="182"/>
    </location>
</feature>
<feature type="transmembrane region" description="Helical" evidence="1">
    <location>
        <begin position="347"/>
        <end position="367"/>
    </location>
</feature>